<reference evidence="2" key="1">
    <citation type="submission" date="2019-07" db="EMBL/GenBank/DDBJ databases">
        <authorList>
            <person name="Dittberner H."/>
        </authorList>
    </citation>
    <scope>NUCLEOTIDE SEQUENCE [LARGE SCALE GENOMIC DNA]</scope>
</reference>
<comment type="caution">
    <text evidence="2">The sequence shown here is derived from an EMBL/GenBank/DDBJ whole genome shotgun (WGS) entry which is preliminary data.</text>
</comment>
<dbReference type="SUPFAM" id="SSF56219">
    <property type="entry name" value="DNase I-like"/>
    <property type="match status" value="1"/>
</dbReference>
<gene>
    <name evidence="2" type="ORF">ANE_LOCUS20776</name>
</gene>
<evidence type="ECO:0000313" key="2">
    <source>
        <dbReference type="EMBL" id="VVB10332.1"/>
    </source>
</evidence>
<dbReference type="PANTHER" id="PTHR33116">
    <property type="entry name" value="REVERSE TRANSCRIPTASE ZINC-BINDING DOMAIN-CONTAINING PROTEIN-RELATED-RELATED"/>
    <property type="match status" value="1"/>
</dbReference>
<dbReference type="AlphaFoldDB" id="A0A565C9L1"/>
<dbReference type="Proteomes" id="UP000489600">
    <property type="component" value="Unassembled WGS sequence"/>
</dbReference>
<keyword evidence="3" id="KW-1185">Reference proteome</keyword>
<dbReference type="InterPro" id="IPR026960">
    <property type="entry name" value="RVT-Znf"/>
</dbReference>
<sequence>MVYKVSAQAITCGIFVQGGNISMTVTFVYGFNSVEERQSLWEELVFWNETTPVARHPWAIVGDFNQIIRITQHSNHQRELIDTSGVNDFNMAIQDSEVFEAQAKGLCYSWCNNNDENPISKKIDHAFINQHWASTFQDSYADFLEPQQSDHSPCLMCVPSLRLQVSKPFKFFHHVIDHPQYEEVVSAAWNCGSIQGTCQFKLMRSMKLLKHVLRRLNRRHYSGISKRVKAQAEKIAELQRSLLTNPSVNTARQEHQAREIWLTLIRAEEKFYRQKSRVQWMHLGDRNTPLFQRSVTQRASRNHIHFFKDDSGRKIVSNAEKKQHAAVYFQEVLGYTSLSTSPCSITQLQQLLPFRCLEVQIAALQKTVSEEEVKATVFALPFNKSPGPDGYSVEFLRASWNIVGGDVIAAVQEFFRNGRLLKDLNTTTIALIPKTPEACKLGEYRPISCCNLDMSGLDMNPAKSELFFGGYLAIQTEVLSGLSDIRIGAFPTRYLGLPLNPSKITFATLQPFLEKITNKLHSWTVKSLSFAGKVTLISSVIYGMVNFWSAVFVLPKRFYEKVDSLCSAFLWKNNTTSAVGARVAWDDICKPKAEGGLGIRLLAEFEVVFRVKQVWNFFANAGSLWVAWLQGNIFHRKSYWITEDSNRFSKTASFWFDAWTELGPLITYIGEEGPRKLQVRKDARVIESTRNGQWRMPGARSEEIQNFLMTLTTIAPPEVSRGRDIYLWRNATGTFTQTFSSKATWEQLRVHSVPVTWCKTVWFKQSVPKCAFVTWMAVQQRLPTRDRLRLWGMNVSSACVLCSNGIESHDHLFFGCSYSLEIWQDLASRIWQNPPLDLMAASTWILQPRQPTRSAATIIIKLILQSTIYLIWKERNSRIFTTTSTPSTSVKASIDRMICHGPIP</sequence>
<accession>A0A565C9L1</accession>
<organism evidence="2 3">
    <name type="scientific">Arabis nemorensis</name>
    <dbReference type="NCBI Taxonomy" id="586526"/>
    <lineage>
        <taxon>Eukaryota</taxon>
        <taxon>Viridiplantae</taxon>
        <taxon>Streptophyta</taxon>
        <taxon>Embryophyta</taxon>
        <taxon>Tracheophyta</taxon>
        <taxon>Spermatophyta</taxon>
        <taxon>Magnoliopsida</taxon>
        <taxon>eudicotyledons</taxon>
        <taxon>Gunneridae</taxon>
        <taxon>Pentapetalae</taxon>
        <taxon>rosids</taxon>
        <taxon>malvids</taxon>
        <taxon>Brassicales</taxon>
        <taxon>Brassicaceae</taxon>
        <taxon>Arabideae</taxon>
        <taxon>Arabis</taxon>
    </lineage>
</organism>
<dbReference type="Pfam" id="PF13966">
    <property type="entry name" value="zf-RVT"/>
    <property type="match status" value="1"/>
</dbReference>
<evidence type="ECO:0000259" key="1">
    <source>
        <dbReference type="Pfam" id="PF13966"/>
    </source>
</evidence>
<dbReference type="Gene3D" id="3.60.10.10">
    <property type="entry name" value="Endonuclease/exonuclease/phosphatase"/>
    <property type="match status" value="1"/>
</dbReference>
<proteinExistence type="predicted"/>
<protein>
    <recommendedName>
        <fullName evidence="1">Reverse transcriptase zinc-binding domain-containing protein</fullName>
    </recommendedName>
</protein>
<evidence type="ECO:0000313" key="3">
    <source>
        <dbReference type="Proteomes" id="UP000489600"/>
    </source>
</evidence>
<dbReference type="OrthoDB" id="1113249at2759"/>
<name>A0A565C9L1_9BRAS</name>
<feature type="domain" description="Reverse transcriptase zinc-binding" evidence="1">
    <location>
        <begin position="739"/>
        <end position="823"/>
    </location>
</feature>
<dbReference type="InterPro" id="IPR036691">
    <property type="entry name" value="Endo/exonu/phosph_ase_sf"/>
</dbReference>
<dbReference type="PANTHER" id="PTHR33116:SF78">
    <property type="entry name" value="OS12G0587133 PROTEIN"/>
    <property type="match status" value="1"/>
</dbReference>
<dbReference type="EMBL" id="CABITT030000007">
    <property type="protein sequence ID" value="VVB10332.1"/>
    <property type="molecule type" value="Genomic_DNA"/>
</dbReference>